<dbReference type="RefSeq" id="WP_011867155.1">
    <property type="nucleotide sequence ID" value="NC_009092.1"/>
</dbReference>
<dbReference type="AlphaFoldDB" id="A3QIC7"/>
<dbReference type="STRING" id="323850.Shew_3359"/>
<evidence type="ECO:0000256" key="1">
    <source>
        <dbReference type="SAM" id="SignalP"/>
    </source>
</evidence>
<protein>
    <submittedName>
        <fullName evidence="2">Uncharacterized protein</fullName>
    </submittedName>
</protein>
<evidence type="ECO:0000313" key="3">
    <source>
        <dbReference type="Proteomes" id="UP000001558"/>
    </source>
</evidence>
<keyword evidence="3" id="KW-1185">Reference proteome</keyword>
<keyword evidence="1" id="KW-0732">Signal</keyword>
<accession>A3QIC7</accession>
<dbReference type="Proteomes" id="UP000001558">
    <property type="component" value="Chromosome"/>
</dbReference>
<organism evidence="2 3">
    <name type="scientific">Shewanella loihica (strain ATCC BAA-1088 / PV-4)</name>
    <dbReference type="NCBI Taxonomy" id="323850"/>
    <lineage>
        <taxon>Bacteria</taxon>
        <taxon>Pseudomonadati</taxon>
        <taxon>Pseudomonadota</taxon>
        <taxon>Gammaproteobacteria</taxon>
        <taxon>Alteromonadales</taxon>
        <taxon>Shewanellaceae</taxon>
        <taxon>Shewanella</taxon>
    </lineage>
</organism>
<name>A3QIC7_SHELP</name>
<reference evidence="2 3" key="1">
    <citation type="submission" date="2007-03" db="EMBL/GenBank/DDBJ databases">
        <title>Complete sequence of Shewanella loihica PV-4.</title>
        <authorList>
            <consortium name="US DOE Joint Genome Institute"/>
            <person name="Copeland A."/>
            <person name="Lucas S."/>
            <person name="Lapidus A."/>
            <person name="Barry K."/>
            <person name="Detter J.C."/>
            <person name="Glavina del Rio T."/>
            <person name="Hammon N."/>
            <person name="Israni S."/>
            <person name="Dalin E."/>
            <person name="Tice H."/>
            <person name="Pitluck S."/>
            <person name="Chain P."/>
            <person name="Malfatti S."/>
            <person name="Shin M."/>
            <person name="Vergez L."/>
            <person name="Schmutz J."/>
            <person name="Larimer F."/>
            <person name="Land M."/>
            <person name="Hauser L."/>
            <person name="Kyrpides N."/>
            <person name="Mikhailova N."/>
            <person name="Romine M.F."/>
            <person name="Serres G."/>
            <person name="Fredrickson J."/>
            <person name="Tiedje J."/>
            <person name="Richardson P."/>
        </authorList>
    </citation>
    <scope>NUCLEOTIDE SEQUENCE [LARGE SCALE GENOMIC DNA]</scope>
    <source>
        <strain evidence="3">ATCC BAA-1088 / PV-4</strain>
    </source>
</reference>
<dbReference type="eggNOG" id="ENOG50321R5">
    <property type="taxonomic scope" value="Bacteria"/>
</dbReference>
<gene>
    <name evidence="2" type="ordered locus">Shew_3359</name>
</gene>
<feature type="chain" id="PRO_5002657396" evidence="1">
    <location>
        <begin position="26"/>
        <end position="143"/>
    </location>
</feature>
<sequence length="143" mass="15817" precursor="true">MSRFFRQLVHKIALMMIAVVALQFAGANLGAHQLHLGSHEEESETHPHLQFTAEVVSLAQCVDCQCAFDEPELETPHQHQISKTETQTFDLCLDCQCHGGHVTLVSQLALTPSVPVSDEPASARLHYLPPEQQAAYRPPILLS</sequence>
<dbReference type="EMBL" id="CP000606">
    <property type="protein sequence ID" value="ABO25225.1"/>
    <property type="molecule type" value="Genomic_DNA"/>
</dbReference>
<proteinExistence type="predicted"/>
<dbReference type="HOGENOM" id="CLU_120017_0_0_6"/>
<feature type="signal peptide" evidence="1">
    <location>
        <begin position="1"/>
        <end position="25"/>
    </location>
</feature>
<dbReference type="KEGG" id="slo:Shew_3359"/>
<evidence type="ECO:0000313" key="2">
    <source>
        <dbReference type="EMBL" id="ABO25225.1"/>
    </source>
</evidence>